<dbReference type="SUPFAM" id="SSF53474">
    <property type="entry name" value="alpha/beta-Hydrolases"/>
    <property type="match status" value="1"/>
</dbReference>
<feature type="transmembrane region" description="Helical" evidence="1">
    <location>
        <begin position="471"/>
        <end position="493"/>
    </location>
</feature>
<feature type="transmembrane region" description="Helical" evidence="1">
    <location>
        <begin position="513"/>
        <end position="534"/>
    </location>
</feature>
<accession>A0ABS1T861</accession>
<keyword evidence="1" id="KW-1133">Transmembrane helix</keyword>
<dbReference type="Gene3D" id="3.40.50.1820">
    <property type="entry name" value="alpha/beta hydrolase"/>
    <property type="match status" value="1"/>
</dbReference>
<reference evidence="2 3" key="1">
    <citation type="submission" date="2021-01" db="EMBL/GenBank/DDBJ databases">
        <title>Genome public.</title>
        <authorList>
            <person name="Liu C."/>
            <person name="Sun Q."/>
        </authorList>
    </citation>
    <scope>NUCLEOTIDE SEQUENCE [LARGE SCALE GENOMIC DNA]</scope>
    <source>
        <strain evidence="2 3">YIM B02515</strain>
    </source>
</reference>
<dbReference type="EMBL" id="JAESWC010000002">
    <property type="protein sequence ID" value="MBL4935536.1"/>
    <property type="molecule type" value="Genomic_DNA"/>
</dbReference>
<name>A0ABS1T861_9CLOT</name>
<feature type="transmembrane region" description="Helical" evidence="1">
    <location>
        <begin position="400"/>
        <end position="420"/>
    </location>
</feature>
<keyword evidence="1" id="KW-0472">Membrane</keyword>
<feature type="transmembrane region" description="Helical" evidence="1">
    <location>
        <begin position="669"/>
        <end position="688"/>
    </location>
</feature>
<keyword evidence="3" id="KW-1185">Reference proteome</keyword>
<feature type="transmembrane region" description="Helical" evidence="1">
    <location>
        <begin position="352"/>
        <end position="373"/>
    </location>
</feature>
<comment type="caution">
    <text evidence="2">The sequence shown here is derived from an EMBL/GenBank/DDBJ whole genome shotgun (WGS) entry which is preliminary data.</text>
</comment>
<keyword evidence="2" id="KW-0378">Hydrolase</keyword>
<gene>
    <name evidence="2" type="ORF">JK636_07160</name>
</gene>
<feature type="transmembrane region" description="Helical" evidence="1">
    <location>
        <begin position="635"/>
        <end position="654"/>
    </location>
</feature>
<feature type="transmembrane region" description="Helical" evidence="1">
    <location>
        <begin position="595"/>
        <end position="615"/>
    </location>
</feature>
<feature type="transmembrane region" description="Helical" evidence="1">
    <location>
        <begin position="432"/>
        <end position="451"/>
    </location>
</feature>
<dbReference type="InterPro" id="IPR029058">
    <property type="entry name" value="AB_hydrolase_fold"/>
</dbReference>
<dbReference type="RefSeq" id="WP_202748139.1">
    <property type="nucleotide sequence ID" value="NZ_JAESWC010000002.1"/>
</dbReference>
<dbReference type="InterPro" id="IPR050261">
    <property type="entry name" value="FrsA_esterase"/>
</dbReference>
<proteinExistence type="predicted"/>
<evidence type="ECO:0000313" key="3">
    <source>
        <dbReference type="Proteomes" id="UP000632377"/>
    </source>
</evidence>
<sequence length="725" mass="79948">MKKFLVSLKKPQGMLALALVLCIVGSFFASLFNTSFYSVKVNKITFQADHGTLTGLLYMPKGAGADDPRPLIITTHGYLNSKEMQDAPAVEMSRRGYIVLALDMYDHGDSHWADKIEVGKQFSTFWIYSQFDAAKYMYNQNYVKKDDKGNAYIAVSGHSMGGFSTLVAMYLDEMNSLKAGHRMIYSGISVGADFSYASAIAKQDQLQAAYGSRTVGMIAAHYDEFFFNKADDEKTAADKTINGTVTYKDFAARTSGKAFLGLSASDPAGEQGKFYTVNSGAVSVQNQDVRASQEGKRVIYTPSQTHPWNHFSRTATDDLINFYHTAFAGVTSANQKNVDLAAGNQIWQLKELFNLVALIGFFMLFVPLITLLLKVPGLSRAKVDVPESVSEPKTSIQKTVYWVSIVISALIPAYFFPALMNKDMQGMSTLKIFADAFIIVAAIIIITYWGIYSKKSTFTKASDRTHAKESAIKATIFAVILGASAIIFRILIVKSAKVLTLSKYFNEPVTNQVAYWAIMSGIIAAMVTICFYYVSKRPSGTSFKSYGISFNIPSILSSLAIAAIVVAAGYALLWLTQAIFTTDYRIWTLAVKTFTAQHLVTALRYFPVFFIYYFINSIAINANTRFSGMKGAKGYIVAIIMNVGGLVLWLIYQYGSDLIRHVGAYPADALNGIVLIALVPCLAIAAVYSKKIFNKTGNIWLAAFLNTILFTMITVANTVMFWNLI</sequence>
<dbReference type="GO" id="GO:0016787">
    <property type="term" value="F:hydrolase activity"/>
    <property type="evidence" value="ECO:0007669"/>
    <property type="project" value="UniProtKB-KW"/>
</dbReference>
<protein>
    <submittedName>
        <fullName evidence="2">Alpha/beta hydrolase</fullName>
    </submittedName>
</protein>
<evidence type="ECO:0000313" key="2">
    <source>
        <dbReference type="EMBL" id="MBL4935536.1"/>
    </source>
</evidence>
<dbReference type="Proteomes" id="UP000632377">
    <property type="component" value="Unassembled WGS sequence"/>
</dbReference>
<dbReference type="PANTHER" id="PTHR22946">
    <property type="entry name" value="DIENELACTONE HYDROLASE DOMAIN-CONTAINING PROTEIN-RELATED"/>
    <property type="match status" value="1"/>
</dbReference>
<organism evidence="2 3">
    <name type="scientific">Clostridium rhizosphaerae</name>
    <dbReference type="NCBI Taxonomy" id="2803861"/>
    <lineage>
        <taxon>Bacteria</taxon>
        <taxon>Bacillati</taxon>
        <taxon>Bacillota</taxon>
        <taxon>Clostridia</taxon>
        <taxon>Eubacteriales</taxon>
        <taxon>Clostridiaceae</taxon>
        <taxon>Clostridium</taxon>
    </lineage>
</organism>
<keyword evidence="1" id="KW-0812">Transmembrane</keyword>
<feature type="transmembrane region" description="Helical" evidence="1">
    <location>
        <begin position="555"/>
        <end position="575"/>
    </location>
</feature>
<evidence type="ECO:0000256" key="1">
    <source>
        <dbReference type="SAM" id="Phobius"/>
    </source>
</evidence>
<feature type="transmembrane region" description="Helical" evidence="1">
    <location>
        <begin position="700"/>
        <end position="722"/>
    </location>
</feature>